<dbReference type="AlphaFoldDB" id="A0A941F7I8"/>
<dbReference type="InterPro" id="IPR017850">
    <property type="entry name" value="Alkaline_phosphatase_core_sf"/>
</dbReference>
<sequence>MKLGSFGIMTLKVLMTRQTCTYDEIVGISFLPDLLGDSINQKQHDYMYWEYNEGKGPVQLIRKGDWK</sequence>
<gene>
    <name evidence="1" type="ORF">KDU71_22585</name>
</gene>
<dbReference type="SUPFAM" id="SSF53649">
    <property type="entry name" value="Alkaline phosphatase-like"/>
    <property type="match status" value="1"/>
</dbReference>
<evidence type="ECO:0000313" key="2">
    <source>
        <dbReference type="Proteomes" id="UP000679220"/>
    </source>
</evidence>
<organism evidence="1 2">
    <name type="scientific">Carboxylicivirga sediminis</name>
    <dbReference type="NCBI Taxonomy" id="2006564"/>
    <lineage>
        <taxon>Bacteria</taxon>
        <taxon>Pseudomonadati</taxon>
        <taxon>Bacteroidota</taxon>
        <taxon>Bacteroidia</taxon>
        <taxon>Marinilabiliales</taxon>
        <taxon>Marinilabiliaceae</taxon>
        <taxon>Carboxylicivirga</taxon>
    </lineage>
</organism>
<dbReference type="EMBL" id="JAGTAR010000076">
    <property type="protein sequence ID" value="MBR8538376.1"/>
    <property type="molecule type" value="Genomic_DNA"/>
</dbReference>
<evidence type="ECO:0000313" key="1">
    <source>
        <dbReference type="EMBL" id="MBR8538376.1"/>
    </source>
</evidence>
<dbReference type="Proteomes" id="UP000679220">
    <property type="component" value="Unassembled WGS sequence"/>
</dbReference>
<protein>
    <submittedName>
        <fullName evidence="1">Uncharacterized protein</fullName>
    </submittedName>
</protein>
<reference evidence="1" key="1">
    <citation type="journal article" date="2018" name="Int. J. Syst. Evol. Microbiol.">
        <title>Carboxylicivirga sediminis sp. nov., isolated from coastal sediment.</title>
        <authorList>
            <person name="Wang F.Q."/>
            <person name="Ren L.H."/>
            <person name="Zou R.J."/>
            <person name="Sun Y.Z."/>
            <person name="Liu X.J."/>
            <person name="Jiang F."/>
            <person name="Liu L.J."/>
        </authorList>
    </citation>
    <scope>NUCLEOTIDE SEQUENCE</scope>
    <source>
        <strain evidence="1">JR1</strain>
    </source>
</reference>
<dbReference type="RefSeq" id="WP_212193399.1">
    <property type="nucleotide sequence ID" value="NZ_JAGTAR010000076.1"/>
</dbReference>
<keyword evidence="2" id="KW-1185">Reference proteome</keyword>
<accession>A0A941F7I8</accession>
<comment type="caution">
    <text evidence="1">The sequence shown here is derived from an EMBL/GenBank/DDBJ whole genome shotgun (WGS) entry which is preliminary data.</text>
</comment>
<reference evidence="1" key="2">
    <citation type="submission" date="2021-04" db="EMBL/GenBank/DDBJ databases">
        <authorList>
            <person name="Zhang T."/>
            <person name="Zhang Y."/>
            <person name="Lu D."/>
            <person name="Zuo D."/>
            <person name="Du Z."/>
        </authorList>
    </citation>
    <scope>NUCLEOTIDE SEQUENCE</scope>
    <source>
        <strain evidence="1">JR1</strain>
    </source>
</reference>
<name>A0A941F7I8_9BACT</name>
<proteinExistence type="predicted"/>